<sequence length="96" mass="10096">MSAAPVVLDLIGAGAVDMTGLLSGPIRGLELVDVPATERPTAWAPFTELVVHVTADPACPGPDMPIPTGAHTLFTLRDPDRCIPVTLDVTSRRPEQ</sequence>
<name>A0ABN0X1X9_9ACTN</name>
<evidence type="ECO:0000313" key="2">
    <source>
        <dbReference type="Proteomes" id="UP001500063"/>
    </source>
</evidence>
<gene>
    <name evidence="1" type="ORF">GCM10010319_32110</name>
</gene>
<comment type="caution">
    <text evidence="1">The sequence shown here is derived from an EMBL/GenBank/DDBJ whole genome shotgun (WGS) entry which is preliminary data.</text>
</comment>
<proteinExistence type="predicted"/>
<dbReference type="RefSeq" id="WP_344118393.1">
    <property type="nucleotide sequence ID" value="NZ_BAAABW010000016.1"/>
</dbReference>
<organism evidence="1 2">
    <name type="scientific">Streptomyces blastmyceticus</name>
    <dbReference type="NCBI Taxonomy" id="68180"/>
    <lineage>
        <taxon>Bacteria</taxon>
        <taxon>Bacillati</taxon>
        <taxon>Actinomycetota</taxon>
        <taxon>Actinomycetes</taxon>
        <taxon>Kitasatosporales</taxon>
        <taxon>Streptomycetaceae</taxon>
        <taxon>Streptomyces</taxon>
    </lineage>
</organism>
<keyword evidence="2" id="KW-1185">Reference proteome</keyword>
<reference evidence="1 2" key="1">
    <citation type="journal article" date="2019" name="Int. J. Syst. Evol. Microbiol.">
        <title>The Global Catalogue of Microorganisms (GCM) 10K type strain sequencing project: providing services to taxonomists for standard genome sequencing and annotation.</title>
        <authorList>
            <consortium name="The Broad Institute Genomics Platform"/>
            <consortium name="The Broad Institute Genome Sequencing Center for Infectious Disease"/>
            <person name="Wu L."/>
            <person name="Ma J."/>
        </authorList>
    </citation>
    <scope>NUCLEOTIDE SEQUENCE [LARGE SCALE GENOMIC DNA]</scope>
    <source>
        <strain evidence="1 2">JCM 4565</strain>
    </source>
</reference>
<dbReference type="EMBL" id="BAAABW010000016">
    <property type="protein sequence ID" value="GAA0352576.1"/>
    <property type="molecule type" value="Genomic_DNA"/>
</dbReference>
<dbReference type="Proteomes" id="UP001500063">
    <property type="component" value="Unassembled WGS sequence"/>
</dbReference>
<accession>A0ABN0X1X9</accession>
<evidence type="ECO:0000313" key="1">
    <source>
        <dbReference type="EMBL" id="GAA0352576.1"/>
    </source>
</evidence>
<protein>
    <submittedName>
        <fullName evidence="1">Uncharacterized protein</fullName>
    </submittedName>
</protein>